<keyword evidence="3 6" id="KW-0812">Transmembrane</keyword>
<dbReference type="PANTHER" id="PTHR21716:SF61">
    <property type="entry name" value="BLR8064 PROTEIN"/>
    <property type="match status" value="1"/>
</dbReference>
<sequence length="381" mass="40622">MPAVLASVITRGCPPMTTTESPVLTRVLLLLSLATLLYLTYAVLSPFFISMAWAAILVFVSWPLYRRLLKAVGNRHNLAAVIMTGLLTLTLVGPLAWMLVMLQAEVRSIYAHLSEFLAQDALPLPPQLNNYAPWLVRELEELWAVAHDNPAALKESLRGVLNVGLVQAKMLAGGITRNAAKLTFTVFTAFFFYRNGLALVRQIRLALAQVTPGHGERYLKAAGDMTQAVVFGIVLTAVAQAALAGIGYAVAGAPNPVFLTVLTFLIALIPFGTPFAWGGVSLWLLASGETLPAIGLAIWGAAVVSSVDNIIRPLVISSATQISFLLIMFGVLGGLTAFGMIGLFIGPVILAVVMAIWREWLEQPGPGVDTGAGVEQGGQKP</sequence>
<evidence type="ECO:0000256" key="6">
    <source>
        <dbReference type="SAM" id="Phobius"/>
    </source>
</evidence>
<dbReference type="InterPro" id="IPR002549">
    <property type="entry name" value="AI-2E-like"/>
</dbReference>
<dbReference type="GO" id="GO:0016020">
    <property type="term" value="C:membrane"/>
    <property type="evidence" value="ECO:0007669"/>
    <property type="project" value="UniProtKB-SubCell"/>
</dbReference>
<feature type="transmembrane region" description="Helical" evidence="6">
    <location>
        <begin position="228"/>
        <end position="250"/>
    </location>
</feature>
<comment type="subcellular location">
    <subcellularLocation>
        <location evidence="1">Membrane</location>
        <topology evidence="1">Multi-pass membrane protein</topology>
    </subcellularLocation>
</comment>
<proteinExistence type="inferred from homology"/>
<feature type="transmembrane region" description="Helical" evidence="6">
    <location>
        <begin position="47"/>
        <end position="65"/>
    </location>
</feature>
<accession>A0A2P6AS49</accession>
<dbReference type="EMBL" id="PTQZ01000142">
    <property type="protein sequence ID" value="PQA40243.1"/>
    <property type="molecule type" value="Genomic_DNA"/>
</dbReference>
<feature type="transmembrane region" description="Helical" evidence="6">
    <location>
        <begin position="23"/>
        <end position="41"/>
    </location>
</feature>
<dbReference type="PANTHER" id="PTHR21716">
    <property type="entry name" value="TRANSMEMBRANE PROTEIN"/>
    <property type="match status" value="1"/>
</dbReference>
<evidence type="ECO:0000256" key="4">
    <source>
        <dbReference type="ARBA" id="ARBA00022989"/>
    </source>
</evidence>
<name>A0A2P6AS49_9GAMM</name>
<reference evidence="8" key="1">
    <citation type="submission" date="2018-02" db="EMBL/GenBank/DDBJ databases">
        <title>Genome sequencing of Solimonas sp. HR-BB.</title>
        <authorList>
            <person name="Lee Y."/>
            <person name="Jeon C.O."/>
        </authorList>
    </citation>
    <scope>NUCLEOTIDE SEQUENCE [LARGE SCALE GENOMIC DNA]</scope>
    <source>
        <strain evidence="8">HR-E</strain>
    </source>
</reference>
<organism evidence="7 8">
    <name type="scientific">Amnimonas aquatica</name>
    <dbReference type="NCBI Taxonomy" id="2094561"/>
    <lineage>
        <taxon>Bacteria</taxon>
        <taxon>Pseudomonadati</taxon>
        <taxon>Pseudomonadota</taxon>
        <taxon>Gammaproteobacteria</taxon>
        <taxon>Moraxellales</taxon>
        <taxon>Moraxellaceae</taxon>
        <taxon>Amnimonas</taxon>
    </lineage>
</organism>
<evidence type="ECO:0000256" key="2">
    <source>
        <dbReference type="ARBA" id="ARBA00009773"/>
    </source>
</evidence>
<keyword evidence="4 6" id="KW-1133">Transmembrane helix</keyword>
<comment type="similarity">
    <text evidence="2">Belongs to the autoinducer-2 exporter (AI-2E) (TC 2.A.86) family.</text>
</comment>
<dbReference type="Pfam" id="PF01594">
    <property type="entry name" value="AI-2E_transport"/>
    <property type="match status" value="1"/>
</dbReference>
<dbReference type="Proteomes" id="UP000243900">
    <property type="component" value="Unassembled WGS sequence"/>
</dbReference>
<feature type="transmembrane region" description="Helical" evidence="6">
    <location>
        <begin position="77"/>
        <end position="100"/>
    </location>
</feature>
<feature type="transmembrane region" description="Helical" evidence="6">
    <location>
        <begin position="324"/>
        <end position="357"/>
    </location>
</feature>
<evidence type="ECO:0000313" key="8">
    <source>
        <dbReference type="Proteomes" id="UP000243900"/>
    </source>
</evidence>
<comment type="caution">
    <text evidence="7">The sequence shown here is derived from an EMBL/GenBank/DDBJ whole genome shotgun (WGS) entry which is preliminary data.</text>
</comment>
<evidence type="ECO:0000256" key="1">
    <source>
        <dbReference type="ARBA" id="ARBA00004141"/>
    </source>
</evidence>
<evidence type="ECO:0000256" key="3">
    <source>
        <dbReference type="ARBA" id="ARBA00022692"/>
    </source>
</evidence>
<evidence type="ECO:0000313" key="7">
    <source>
        <dbReference type="EMBL" id="PQA40243.1"/>
    </source>
</evidence>
<dbReference type="AlphaFoldDB" id="A0A2P6AS49"/>
<feature type="transmembrane region" description="Helical" evidence="6">
    <location>
        <begin position="257"/>
        <end position="277"/>
    </location>
</feature>
<keyword evidence="5 6" id="KW-0472">Membrane</keyword>
<evidence type="ECO:0000256" key="5">
    <source>
        <dbReference type="ARBA" id="ARBA00023136"/>
    </source>
</evidence>
<protein>
    <submittedName>
        <fullName evidence="7">AI-2E family transporter</fullName>
    </submittedName>
</protein>
<gene>
    <name evidence="7" type="ORF">C5O18_06515</name>
</gene>
<keyword evidence="8" id="KW-1185">Reference proteome</keyword>